<dbReference type="SMART" id="SM00108">
    <property type="entry name" value="B_lectin"/>
    <property type="match status" value="2"/>
</dbReference>
<feature type="domain" description="Bulb-type lectin" evidence="2">
    <location>
        <begin position="155"/>
        <end position="262"/>
    </location>
</feature>
<name>A0A443PLM6_9MAGN</name>
<keyword evidence="1" id="KW-0732">Signal</keyword>
<evidence type="ECO:0000259" key="2">
    <source>
        <dbReference type="PROSITE" id="PS50927"/>
    </source>
</evidence>
<sequence>MASNFHLPLVKVILIPAFLLLLLSNKPLRCEAGNVLAVTGPMYPGQFLRIQDYMLMLQPDCNLVLYDKSQTIWATNTKASTCSLTLQRTGELVLSDGSGNRMWSSSKTGGQGNYVLVLQKDRNLVVYGTGRWCSKTNVAATSPPHIPIDMDMRAEYVLYPGSFLYPGNSLKNGKWELKLEPSCNLVLYEDGDKAIWSTNTAGKANACYLRIEVNGNLNLYSGAGIIIWTSGTGAGYSVLVLQNDRNLCIYGPGIWNTGTQKSGLGLPFAHPDNNTIPTTLPLLSS</sequence>
<proteinExistence type="predicted"/>
<dbReference type="SUPFAM" id="SSF51110">
    <property type="entry name" value="alpha-D-mannose-specific plant lectins"/>
    <property type="match status" value="2"/>
</dbReference>
<keyword evidence="4" id="KW-1185">Reference proteome</keyword>
<feature type="domain" description="Bulb-type lectin" evidence="2">
    <location>
        <begin position="33"/>
        <end position="139"/>
    </location>
</feature>
<dbReference type="EMBL" id="QPKB01000009">
    <property type="protein sequence ID" value="RWR91658.1"/>
    <property type="molecule type" value="Genomic_DNA"/>
</dbReference>
<gene>
    <name evidence="3" type="ORF">CKAN_02082400</name>
</gene>
<feature type="signal peptide" evidence="1">
    <location>
        <begin position="1"/>
        <end position="32"/>
    </location>
</feature>
<dbReference type="PROSITE" id="PS50927">
    <property type="entry name" value="BULB_LECTIN"/>
    <property type="match status" value="2"/>
</dbReference>
<dbReference type="CDD" id="cd00028">
    <property type="entry name" value="B_lectin"/>
    <property type="match status" value="2"/>
</dbReference>
<accession>A0A443PLM6</accession>
<evidence type="ECO:0000256" key="1">
    <source>
        <dbReference type="SAM" id="SignalP"/>
    </source>
</evidence>
<dbReference type="Gene3D" id="2.90.10.10">
    <property type="entry name" value="Bulb-type lectin domain"/>
    <property type="match status" value="2"/>
</dbReference>
<dbReference type="OrthoDB" id="418274at2759"/>
<reference evidence="3 4" key="1">
    <citation type="journal article" date="2019" name="Nat. Plants">
        <title>Stout camphor tree genome fills gaps in understanding of flowering plant genome evolution.</title>
        <authorList>
            <person name="Chaw S.M."/>
            <person name="Liu Y.C."/>
            <person name="Wu Y.W."/>
            <person name="Wang H.Y."/>
            <person name="Lin C.I."/>
            <person name="Wu C.S."/>
            <person name="Ke H.M."/>
            <person name="Chang L.Y."/>
            <person name="Hsu C.Y."/>
            <person name="Yang H.T."/>
            <person name="Sudianto E."/>
            <person name="Hsu M.H."/>
            <person name="Wu K.P."/>
            <person name="Wang L.N."/>
            <person name="Leebens-Mack J.H."/>
            <person name="Tsai I.J."/>
        </authorList>
    </citation>
    <scope>NUCLEOTIDE SEQUENCE [LARGE SCALE GENOMIC DNA]</scope>
    <source>
        <strain evidence="4">cv. Chaw 1501</strain>
        <tissue evidence="3">Young leaves</tissue>
    </source>
</reference>
<dbReference type="AlphaFoldDB" id="A0A443PLM6"/>
<feature type="chain" id="PRO_5019139344" evidence="1">
    <location>
        <begin position="33"/>
        <end position="285"/>
    </location>
</feature>
<evidence type="ECO:0000313" key="4">
    <source>
        <dbReference type="Proteomes" id="UP000283530"/>
    </source>
</evidence>
<evidence type="ECO:0000313" key="3">
    <source>
        <dbReference type="EMBL" id="RWR91658.1"/>
    </source>
</evidence>
<dbReference type="InterPro" id="IPR036426">
    <property type="entry name" value="Bulb-type_lectin_dom_sf"/>
</dbReference>
<dbReference type="InterPro" id="IPR001480">
    <property type="entry name" value="Bulb-type_lectin_dom"/>
</dbReference>
<dbReference type="Proteomes" id="UP000283530">
    <property type="component" value="Unassembled WGS sequence"/>
</dbReference>
<protein>
    <submittedName>
        <fullName evidence="3">Lectin SCAfet</fullName>
    </submittedName>
</protein>
<organism evidence="3 4">
    <name type="scientific">Cinnamomum micranthum f. kanehirae</name>
    <dbReference type="NCBI Taxonomy" id="337451"/>
    <lineage>
        <taxon>Eukaryota</taxon>
        <taxon>Viridiplantae</taxon>
        <taxon>Streptophyta</taxon>
        <taxon>Embryophyta</taxon>
        <taxon>Tracheophyta</taxon>
        <taxon>Spermatophyta</taxon>
        <taxon>Magnoliopsida</taxon>
        <taxon>Magnoliidae</taxon>
        <taxon>Laurales</taxon>
        <taxon>Lauraceae</taxon>
        <taxon>Cinnamomum</taxon>
    </lineage>
</organism>
<comment type="caution">
    <text evidence="3">The sequence shown here is derived from an EMBL/GenBank/DDBJ whole genome shotgun (WGS) entry which is preliminary data.</text>
</comment>